<feature type="region of interest" description="Disordered" evidence="1">
    <location>
        <begin position="1"/>
        <end position="36"/>
    </location>
</feature>
<feature type="region of interest" description="Disordered" evidence="1">
    <location>
        <begin position="341"/>
        <end position="385"/>
    </location>
</feature>
<reference evidence="2 3" key="1">
    <citation type="submission" date="2021-02" db="EMBL/GenBank/DDBJ databases">
        <title>Variation within the Batrachochytrium salamandrivorans European outbreak.</title>
        <authorList>
            <person name="Kelly M."/>
            <person name="Pasmans F."/>
            <person name="Shea T.P."/>
            <person name="Munoz J.F."/>
            <person name="Carranza S."/>
            <person name="Cuomo C.A."/>
            <person name="Martel A."/>
        </authorList>
    </citation>
    <scope>NUCLEOTIDE SEQUENCE [LARGE SCALE GENOMIC DNA]</scope>
    <source>
        <strain evidence="2 3">AMFP18/2</strain>
    </source>
</reference>
<feature type="region of interest" description="Disordered" evidence="1">
    <location>
        <begin position="550"/>
        <end position="582"/>
    </location>
</feature>
<name>A0ABQ8FE66_9FUNG</name>
<keyword evidence="3" id="KW-1185">Reference proteome</keyword>
<dbReference type="EMBL" id="JAFCIX010000188">
    <property type="protein sequence ID" value="KAH6596774.1"/>
    <property type="molecule type" value="Genomic_DNA"/>
</dbReference>
<proteinExistence type="predicted"/>
<feature type="compositionally biased region" description="Acidic residues" evidence="1">
    <location>
        <begin position="554"/>
        <end position="566"/>
    </location>
</feature>
<protein>
    <recommendedName>
        <fullName evidence="4">Nitrogen regulatory protein areA GATA-like domain-containing protein</fullName>
    </recommendedName>
</protein>
<comment type="caution">
    <text evidence="2">The sequence shown here is derived from an EMBL/GenBank/DDBJ whole genome shotgun (WGS) entry which is preliminary data.</text>
</comment>
<gene>
    <name evidence="2" type="ORF">BASA50_004920</name>
</gene>
<organism evidence="2 3">
    <name type="scientific">Batrachochytrium salamandrivorans</name>
    <dbReference type="NCBI Taxonomy" id="1357716"/>
    <lineage>
        <taxon>Eukaryota</taxon>
        <taxon>Fungi</taxon>
        <taxon>Fungi incertae sedis</taxon>
        <taxon>Chytridiomycota</taxon>
        <taxon>Chytridiomycota incertae sedis</taxon>
        <taxon>Chytridiomycetes</taxon>
        <taxon>Rhizophydiales</taxon>
        <taxon>Rhizophydiales incertae sedis</taxon>
        <taxon>Batrachochytrium</taxon>
    </lineage>
</organism>
<evidence type="ECO:0000256" key="1">
    <source>
        <dbReference type="SAM" id="MobiDB-lite"/>
    </source>
</evidence>
<evidence type="ECO:0008006" key="4">
    <source>
        <dbReference type="Google" id="ProtNLM"/>
    </source>
</evidence>
<evidence type="ECO:0000313" key="2">
    <source>
        <dbReference type="EMBL" id="KAH6596774.1"/>
    </source>
</evidence>
<feature type="compositionally biased region" description="Low complexity" evidence="1">
    <location>
        <begin position="776"/>
        <end position="792"/>
    </location>
</feature>
<evidence type="ECO:0000313" key="3">
    <source>
        <dbReference type="Proteomes" id="UP001648503"/>
    </source>
</evidence>
<dbReference type="Proteomes" id="UP001648503">
    <property type="component" value="Unassembled WGS sequence"/>
</dbReference>
<feature type="compositionally biased region" description="Low complexity" evidence="1">
    <location>
        <begin position="341"/>
        <end position="370"/>
    </location>
</feature>
<feature type="compositionally biased region" description="Polar residues" evidence="1">
    <location>
        <begin position="568"/>
        <end position="582"/>
    </location>
</feature>
<feature type="region of interest" description="Disordered" evidence="1">
    <location>
        <begin position="776"/>
        <end position="804"/>
    </location>
</feature>
<accession>A0ABQ8FE66</accession>
<sequence>MLRTQGHLQQEQGCAVASTTTNGHSTGGATPRSSFISSTTTRLSSVCPAPIQTTRLHSSAPHYTQSSTYSARRFSQSAISPAYDVTVGQLLLLPAFNQKKRADAVLSSCFAYDESTTMPLTSTPQGRKLGLPNSDVATAQQAALDMQHTHQARPQLDPSQLQPTHQQLKLLQHTWKGPLLPPGTWAIGMDLTISSPLVRSIDLINSVKFLRNGCAQVPPSSTHARIDNLLWRKWWQTQHSLPEVSPSVIQWRKHLDVTYVIGTVYVVADSAVETAMTTVESNTSGSIGNLIAAANAANATNSTTGACGGLSPPIFKHRESVASVTSISSRLSMASTTSFFSATPPDSRSSSISSTFSNGNSSSSTITSRGGLDGSDDSDCTTQSSSIKPLKSCLKKQPLSVGTEWLEMLRLFKAHSNLSPSEAQYIKSCLIAPLLQSLSTKLPAQPLHFELDDEVEHCPECTHNVISNDCQCIRSRPRKIVKHKQLQRYIARGPRPVLRRASVDSSQTCTFLNPGDLANVDLKIKFDYPGTLRRDGTSQVSFNWTVQQRMSVGQDEDEDEDQEEDQQCFTQDQSVRSSHTSKSLVSPALLHAPFDDSDESDLDDSDFSLDEELFDSGFVHRRFSRCHDQSATTQPPLDSLPEIRRLTNVRIVPTQPTAPSGKSLSDHNDFRGVRGRCVRSRGLTPLSMPMTPALLKLDANTIFLPSTGDVDSQVLIPLMNATLEPSSPRRFSTMFVEAPSVPVTAEEIEYGKRCLDEAFIYYEDTWMNEYSHLRKSTASPSSSYIPSSPTTSLREGAPISPRPTLERPHKYLYHDSNSRLQGSQSDWVYPSIEETHKGLIIMGHTADFIAETTFGLVDTLHYMLENVEEATQSVVDTFSLFWPF</sequence>